<comment type="subcellular location">
    <subcellularLocation>
        <location evidence="1">Cell membrane</location>
        <topology evidence="1">Single-pass type II membrane protein</topology>
    </subcellularLocation>
</comment>
<comment type="caution">
    <text evidence="10">The sequence shown here is derived from an EMBL/GenBank/DDBJ whole genome shotgun (WGS) entry which is preliminary data.</text>
</comment>
<reference evidence="10 11" key="1">
    <citation type="submission" date="2024-04" db="EMBL/GenBank/DDBJ databases">
        <title>Novel species of the genus Ideonella isolated from streams.</title>
        <authorList>
            <person name="Lu H."/>
        </authorList>
    </citation>
    <scope>NUCLEOTIDE SEQUENCE [LARGE SCALE GENOMIC DNA]</scope>
    <source>
        <strain evidence="10 11">BYS139W</strain>
    </source>
</reference>
<dbReference type="GO" id="GO:0051301">
    <property type="term" value="P:cell division"/>
    <property type="evidence" value="ECO:0007669"/>
    <property type="project" value="UniProtKB-KW"/>
</dbReference>
<evidence type="ECO:0000256" key="9">
    <source>
        <dbReference type="SAM" id="MobiDB-lite"/>
    </source>
</evidence>
<evidence type="ECO:0000256" key="1">
    <source>
        <dbReference type="ARBA" id="ARBA00004401"/>
    </source>
</evidence>
<keyword evidence="7" id="KW-0131">Cell cycle</keyword>
<organism evidence="10 11">
    <name type="scientific">Pseudaquabacterium rugosum</name>
    <dbReference type="NCBI Taxonomy" id="2984194"/>
    <lineage>
        <taxon>Bacteria</taxon>
        <taxon>Pseudomonadati</taxon>
        <taxon>Pseudomonadota</taxon>
        <taxon>Betaproteobacteria</taxon>
        <taxon>Burkholderiales</taxon>
        <taxon>Sphaerotilaceae</taxon>
        <taxon>Pseudaquabacterium</taxon>
    </lineage>
</organism>
<accession>A0ABU9B9F7</accession>
<dbReference type="InterPro" id="IPR011922">
    <property type="entry name" value="Cell_div_FtsL"/>
</dbReference>
<evidence type="ECO:0000313" key="11">
    <source>
        <dbReference type="Proteomes" id="UP001368500"/>
    </source>
</evidence>
<evidence type="ECO:0000313" key="10">
    <source>
        <dbReference type="EMBL" id="MEK8025652.1"/>
    </source>
</evidence>
<dbReference type="Pfam" id="PF04999">
    <property type="entry name" value="FtsL"/>
    <property type="match status" value="1"/>
</dbReference>
<name>A0ABU9B9F7_9BURK</name>
<keyword evidence="3 10" id="KW-0132">Cell division</keyword>
<feature type="compositionally biased region" description="Low complexity" evidence="9">
    <location>
        <begin position="87"/>
        <end position="98"/>
    </location>
</feature>
<proteinExistence type="predicted"/>
<dbReference type="Proteomes" id="UP001368500">
    <property type="component" value="Unassembled WGS sequence"/>
</dbReference>
<evidence type="ECO:0000256" key="6">
    <source>
        <dbReference type="ARBA" id="ARBA00023136"/>
    </source>
</evidence>
<evidence type="ECO:0000256" key="3">
    <source>
        <dbReference type="ARBA" id="ARBA00022618"/>
    </source>
</evidence>
<gene>
    <name evidence="10" type="primary">ftsL</name>
    <name evidence="10" type="ORF">AACH11_06740</name>
</gene>
<keyword evidence="11" id="KW-1185">Reference proteome</keyword>
<keyword evidence="5" id="KW-1133">Transmembrane helix</keyword>
<dbReference type="NCBIfam" id="TIGR02209">
    <property type="entry name" value="ftsL_broad"/>
    <property type="match status" value="1"/>
</dbReference>
<evidence type="ECO:0000256" key="2">
    <source>
        <dbReference type="ARBA" id="ARBA00022475"/>
    </source>
</evidence>
<dbReference type="EMBL" id="JBBUTF010000005">
    <property type="protein sequence ID" value="MEK8025652.1"/>
    <property type="molecule type" value="Genomic_DNA"/>
</dbReference>
<dbReference type="RefSeq" id="WP_341373432.1">
    <property type="nucleotide sequence ID" value="NZ_JBBUTF010000005.1"/>
</dbReference>
<sequence>MTRLNAVLLLAVMLSAMALVRTAYEERRLFAELYRAQTQHRQLGLEQARLEAERQVQATSVQVDRTARQKLQMRPMTPAVMMFEDGAPASAPMPASAPQIRRQESAR</sequence>
<keyword evidence="2" id="KW-1003">Cell membrane</keyword>
<keyword evidence="4" id="KW-0812">Transmembrane</keyword>
<evidence type="ECO:0000256" key="7">
    <source>
        <dbReference type="ARBA" id="ARBA00023306"/>
    </source>
</evidence>
<feature type="region of interest" description="Disordered" evidence="9">
    <location>
        <begin position="86"/>
        <end position="107"/>
    </location>
</feature>
<keyword evidence="6" id="KW-0472">Membrane</keyword>
<protein>
    <recommendedName>
        <fullName evidence="8">Cell division protein FtsL</fullName>
    </recommendedName>
</protein>
<evidence type="ECO:0000256" key="8">
    <source>
        <dbReference type="NCBIfam" id="TIGR02209"/>
    </source>
</evidence>
<evidence type="ECO:0000256" key="4">
    <source>
        <dbReference type="ARBA" id="ARBA00022692"/>
    </source>
</evidence>
<evidence type="ECO:0000256" key="5">
    <source>
        <dbReference type="ARBA" id="ARBA00022989"/>
    </source>
</evidence>